<comment type="caution">
    <text evidence="1">The sequence shown here is derived from an EMBL/GenBank/DDBJ whole genome shotgun (WGS) entry which is preliminary data.</text>
</comment>
<dbReference type="EMBL" id="CM047744">
    <property type="protein sequence ID" value="KAJ0028085.1"/>
    <property type="molecule type" value="Genomic_DNA"/>
</dbReference>
<sequence>MKRSRLFFVYLDFPKSSAVAPYLCEVLAAWGGSMEAVVDGHSSASDVADNLVV</sequence>
<gene>
    <name evidence="1" type="ORF">Pint_35174</name>
</gene>
<keyword evidence="2" id="KW-1185">Reference proteome</keyword>
<evidence type="ECO:0000313" key="1">
    <source>
        <dbReference type="EMBL" id="KAJ0028085.1"/>
    </source>
</evidence>
<proteinExistence type="predicted"/>
<evidence type="ECO:0000313" key="2">
    <source>
        <dbReference type="Proteomes" id="UP001163603"/>
    </source>
</evidence>
<reference evidence="2" key="1">
    <citation type="journal article" date="2023" name="G3 (Bethesda)">
        <title>Genome assembly and association tests identify interacting loci associated with vigor, precocity, and sex in interspecific pistachio rootstocks.</title>
        <authorList>
            <person name="Palmer W."/>
            <person name="Jacygrad E."/>
            <person name="Sagayaradj S."/>
            <person name="Cavanaugh K."/>
            <person name="Han R."/>
            <person name="Bertier L."/>
            <person name="Beede B."/>
            <person name="Kafkas S."/>
            <person name="Golino D."/>
            <person name="Preece J."/>
            <person name="Michelmore R."/>
        </authorList>
    </citation>
    <scope>NUCLEOTIDE SEQUENCE [LARGE SCALE GENOMIC DNA]</scope>
</reference>
<protein>
    <submittedName>
        <fullName evidence="1">Uncharacterized protein</fullName>
    </submittedName>
</protein>
<dbReference type="Proteomes" id="UP001163603">
    <property type="component" value="Chromosome 9"/>
</dbReference>
<accession>A0ACC0Y1K3</accession>
<organism evidence="1 2">
    <name type="scientific">Pistacia integerrima</name>
    <dbReference type="NCBI Taxonomy" id="434235"/>
    <lineage>
        <taxon>Eukaryota</taxon>
        <taxon>Viridiplantae</taxon>
        <taxon>Streptophyta</taxon>
        <taxon>Embryophyta</taxon>
        <taxon>Tracheophyta</taxon>
        <taxon>Spermatophyta</taxon>
        <taxon>Magnoliopsida</taxon>
        <taxon>eudicotyledons</taxon>
        <taxon>Gunneridae</taxon>
        <taxon>Pentapetalae</taxon>
        <taxon>rosids</taxon>
        <taxon>malvids</taxon>
        <taxon>Sapindales</taxon>
        <taxon>Anacardiaceae</taxon>
        <taxon>Pistacia</taxon>
    </lineage>
</organism>
<name>A0ACC0Y1K3_9ROSI</name>